<keyword evidence="10" id="KW-1185">Reference proteome</keyword>
<evidence type="ECO:0000256" key="5">
    <source>
        <dbReference type="ARBA" id="ARBA00023163"/>
    </source>
</evidence>
<dbReference type="GO" id="GO:0005634">
    <property type="term" value="C:nucleus"/>
    <property type="evidence" value="ECO:0007669"/>
    <property type="project" value="UniProtKB-SubCell"/>
</dbReference>
<organism evidence="9 10">
    <name type="scientific">Cuscuta campestris</name>
    <dbReference type="NCBI Taxonomy" id="132261"/>
    <lineage>
        <taxon>Eukaryota</taxon>
        <taxon>Viridiplantae</taxon>
        <taxon>Streptophyta</taxon>
        <taxon>Embryophyta</taxon>
        <taxon>Tracheophyta</taxon>
        <taxon>Spermatophyta</taxon>
        <taxon>Magnoliopsida</taxon>
        <taxon>eudicotyledons</taxon>
        <taxon>Gunneridae</taxon>
        <taxon>Pentapetalae</taxon>
        <taxon>asterids</taxon>
        <taxon>lamiids</taxon>
        <taxon>Solanales</taxon>
        <taxon>Convolvulaceae</taxon>
        <taxon>Cuscuteae</taxon>
        <taxon>Cuscuta</taxon>
        <taxon>Cuscuta subgen. Grammica</taxon>
        <taxon>Cuscuta sect. Cleistogrammica</taxon>
    </lineage>
</organism>
<dbReference type="PANTHER" id="PTHR31674">
    <property type="entry name" value="B3 DOMAIN-CONTAINING PROTEIN REM-LIKE 3-RELATED"/>
    <property type="match status" value="1"/>
</dbReference>
<dbReference type="AlphaFoldDB" id="A0A484N530"/>
<protein>
    <recommendedName>
        <fullName evidence="8">TF-B3 domain-containing protein</fullName>
    </recommendedName>
</protein>
<dbReference type="InterPro" id="IPR003340">
    <property type="entry name" value="B3_DNA-bd"/>
</dbReference>
<evidence type="ECO:0000256" key="2">
    <source>
        <dbReference type="ARBA" id="ARBA00022737"/>
    </source>
</evidence>
<evidence type="ECO:0000256" key="4">
    <source>
        <dbReference type="ARBA" id="ARBA00023125"/>
    </source>
</evidence>
<feature type="compositionally biased region" description="Basic and acidic residues" evidence="7">
    <location>
        <begin position="101"/>
        <end position="110"/>
    </location>
</feature>
<keyword evidence="2" id="KW-0677">Repeat</keyword>
<dbReference type="EMBL" id="OOIL02005599">
    <property type="protein sequence ID" value="VFQ95368.1"/>
    <property type="molecule type" value="Genomic_DNA"/>
</dbReference>
<feature type="compositionally biased region" description="Basic and acidic residues" evidence="7">
    <location>
        <begin position="135"/>
        <end position="148"/>
    </location>
</feature>
<evidence type="ECO:0000313" key="10">
    <source>
        <dbReference type="Proteomes" id="UP000595140"/>
    </source>
</evidence>
<dbReference type="Proteomes" id="UP000595140">
    <property type="component" value="Unassembled WGS sequence"/>
</dbReference>
<feature type="region of interest" description="Disordered" evidence="7">
    <location>
        <begin position="135"/>
        <end position="167"/>
    </location>
</feature>
<comment type="subcellular location">
    <subcellularLocation>
        <location evidence="1">Nucleus</location>
    </subcellularLocation>
</comment>
<feature type="domain" description="TF-B3" evidence="8">
    <location>
        <begin position="168"/>
        <end position="270"/>
    </location>
</feature>
<dbReference type="SMART" id="SM01019">
    <property type="entry name" value="B3"/>
    <property type="match status" value="1"/>
</dbReference>
<feature type="region of interest" description="Disordered" evidence="7">
    <location>
        <begin position="83"/>
        <end position="119"/>
    </location>
</feature>
<keyword evidence="3" id="KW-0805">Transcription regulation</keyword>
<dbReference type="PROSITE" id="PS50863">
    <property type="entry name" value="B3"/>
    <property type="match status" value="2"/>
</dbReference>
<dbReference type="PANTHER" id="PTHR31674:SF62">
    <property type="entry name" value="B3 DOMAIN-CONTAINING PROTEIN REM14-RELATED"/>
    <property type="match status" value="1"/>
</dbReference>
<dbReference type="GO" id="GO:0003677">
    <property type="term" value="F:DNA binding"/>
    <property type="evidence" value="ECO:0007669"/>
    <property type="project" value="UniProtKB-KW"/>
</dbReference>
<keyword evidence="5" id="KW-0804">Transcription</keyword>
<gene>
    <name evidence="9" type="ORF">CCAM_LOCUS37144</name>
</gene>
<dbReference type="InterPro" id="IPR015300">
    <property type="entry name" value="DNA-bd_pseudobarrel_sf"/>
</dbReference>
<proteinExistence type="predicted"/>
<name>A0A484N530_9ASTE</name>
<dbReference type="SUPFAM" id="SSF101936">
    <property type="entry name" value="DNA-binding pseudobarrel domain"/>
    <property type="match status" value="2"/>
</dbReference>
<sequence length="273" mass="30644">MSEVDIHKSKNGSGFSFTCNGWEGFVDEHDLQLGDFLVFEHMGNLIFKVTLFDPTCCEKGFPVQQETTSNEDDHMTTTTTTVQLDPMRDNGCPSNNGPNDVKVEANKGEDENVAQRQNLNPNYLKRKLKVCNGMKHEKLDDQKRDNNKNRRLRQSSGRRDPTKKHQFSSTMKRYNILDNTPYLYLPSAFCKANGLVPQKAKVTLKGPSGEEHQGSLMVYDRQQDGCIHTRAWSGFVASNNLKVGDTCIFKLRDTAGSGSDVIEFDVDVQPAAS</sequence>
<dbReference type="OrthoDB" id="1109907at2759"/>
<evidence type="ECO:0000259" key="8">
    <source>
        <dbReference type="PROSITE" id="PS50863"/>
    </source>
</evidence>
<dbReference type="InterPro" id="IPR039218">
    <property type="entry name" value="REM_fam"/>
</dbReference>
<evidence type="ECO:0000256" key="7">
    <source>
        <dbReference type="SAM" id="MobiDB-lite"/>
    </source>
</evidence>
<keyword evidence="6" id="KW-0539">Nucleus</keyword>
<reference evidence="9 10" key="1">
    <citation type="submission" date="2018-04" db="EMBL/GenBank/DDBJ databases">
        <authorList>
            <person name="Vogel A."/>
        </authorList>
    </citation>
    <scope>NUCLEOTIDE SEQUENCE [LARGE SCALE GENOMIC DNA]</scope>
</reference>
<evidence type="ECO:0000256" key="1">
    <source>
        <dbReference type="ARBA" id="ARBA00004123"/>
    </source>
</evidence>
<feature type="domain" description="TF-B3" evidence="8">
    <location>
        <begin position="1"/>
        <end position="55"/>
    </location>
</feature>
<dbReference type="Pfam" id="PF02362">
    <property type="entry name" value="B3"/>
    <property type="match status" value="2"/>
</dbReference>
<dbReference type="Gene3D" id="2.40.330.10">
    <property type="entry name" value="DNA-binding pseudobarrel domain"/>
    <property type="match status" value="2"/>
</dbReference>
<evidence type="ECO:0000256" key="6">
    <source>
        <dbReference type="ARBA" id="ARBA00023242"/>
    </source>
</evidence>
<keyword evidence="4" id="KW-0238">DNA-binding</keyword>
<dbReference type="CDD" id="cd10017">
    <property type="entry name" value="B3_DNA"/>
    <property type="match status" value="2"/>
</dbReference>
<evidence type="ECO:0000313" key="9">
    <source>
        <dbReference type="EMBL" id="VFQ95368.1"/>
    </source>
</evidence>
<evidence type="ECO:0000256" key="3">
    <source>
        <dbReference type="ARBA" id="ARBA00023015"/>
    </source>
</evidence>
<accession>A0A484N530</accession>